<dbReference type="AlphaFoldDB" id="A0A7S4UVJ6"/>
<name>A0A7S4UVJ6_9DINO</name>
<feature type="region of interest" description="Disordered" evidence="1">
    <location>
        <begin position="395"/>
        <end position="414"/>
    </location>
</feature>
<protein>
    <submittedName>
        <fullName evidence="2">Uncharacterized protein</fullName>
    </submittedName>
</protein>
<feature type="region of interest" description="Disordered" evidence="1">
    <location>
        <begin position="355"/>
        <end position="374"/>
    </location>
</feature>
<reference evidence="2" key="1">
    <citation type="submission" date="2021-01" db="EMBL/GenBank/DDBJ databases">
        <authorList>
            <person name="Corre E."/>
            <person name="Pelletier E."/>
            <person name="Niang G."/>
            <person name="Scheremetjew M."/>
            <person name="Finn R."/>
            <person name="Kale V."/>
            <person name="Holt S."/>
            <person name="Cochrane G."/>
            <person name="Meng A."/>
            <person name="Brown T."/>
            <person name="Cohen L."/>
        </authorList>
    </citation>
    <scope>NUCLEOTIDE SEQUENCE</scope>
    <source>
        <strain evidence="2">CCMP3105</strain>
    </source>
</reference>
<proteinExistence type="predicted"/>
<gene>
    <name evidence="2" type="ORF">AMON00008_LOCUS562</name>
</gene>
<feature type="region of interest" description="Disordered" evidence="1">
    <location>
        <begin position="1"/>
        <end position="114"/>
    </location>
</feature>
<feature type="compositionally biased region" description="Acidic residues" evidence="1">
    <location>
        <begin position="47"/>
        <end position="57"/>
    </location>
</feature>
<feature type="compositionally biased region" description="Low complexity" evidence="1">
    <location>
        <begin position="1"/>
        <end position="33"/>
    </location>
</feature>
<dbReference type="EMBL" id="HBNR01000721">
    <property type="protein sequence ID" value="CAE4560943.1"/>
    <property type="molecule type" value="Transcribed_RNA"/>
</dbReference>
<accession>A0A7S4UVJ6</accession>
<sequence>MVVKVELPAGAFEAAGPPGSPSGSEGGEMSPLLPEAVPGRPSQVSLCDEDGAEEAEEAPSSAGPAVKTEVREEVRKRQRGSVLDAARRSIAAQQKSKRQMQAVKREEPAQQGEPWDPIQHFKYQVALIHQLIPKPRKWESFYGGLGTGIIGVRPKHPPKDRPATAAPSTPGRVQPLAAGYVILFINASTARLQNWNGRTLAGYTPMFDLERRKLRWESQRNDHHGRVIARITEYVQQGSQVVVAVRGGPGEDFRILGRTQQFSLEAPSRFLLQEGDHILAERGSRRIHRHVLAQCLDGGLKSGVGLVPHIYPLPRTFANPLFCSACCRTRATASVLFDEVDEVAASLLAAPQPARRLRGKQTPGQAGVKRERAEEPRIRAAAIRRRWRRSLFARRPPAMGANPDVEPAAAEKPQRDPLLVERNALMARLSELDWELAIRATAGGS</sequence>
<organism evidence="2">
    <name type="scientific">Alexandrium monilatum</name>
    <dbReference type="NCBI Taxonomy" id="311494"/>
    <lineage>
        <taxon>Eukaryota</taxon>
        <taxon>Sar</taxon>
        <taxon>Alveolata</taxon>
        <taxon>Dinophyceae</taxon>
        <taxon>Gonyaulacales</taxon>
        <taxon>Pyrocystaceae</taxon>
        <taxon>Alexandrium</taxon>
    </lineage>
</organism>
<evidence type="ECO:0000313" key="2">
    <source>
        <dbReference type="EMBL" id="CAE4560943.1"/>
    </source>
</evidence>
<evidence type="ECO:0000256" key="1">
    <source>
        <dbReference type="SAM" id="MobiDB-lite"/>
    </source>
</evidence>